<comment type="caution">
    <text evidence="9">The sequence shown here is derived from an EMBL/GenBank/DDBJ whole genome shotgun (WGS) entry which is preliminary data.</text>
</comment>
<dbReference type="GO" id="GO:0016020">
    <property type="term" value="C:membrane"/>
    <property type="evidence" value="ECO:0007669"/>
    <property type="project" value="UniProtKB-SubCell"/>
</dbReference>
<name>A0AAE3ME76_9BACT</name>
<dbReference type="Gene3D" id="3.40.50.720">
    <property type="entry name" value="NAD(P)-binding Rossmann-like Domain"/>
    <property type="match status" value="1"/>
</dbReference>
<evidence type="ECO:0000256" key="6">
    <source>
        <dbReference type="ARBA" id="ARBA00023136"/>
    </source>
</evidence>
<dbReference type="EMBL" id="JAPDPI010000011">
    <property type="protein sequence ID" value="MCW3805412.1"/>
    <property type="molecule type" value="Genomic_DNA"/>
</dbReference>
<dbReference type="AlphaFoldDB" id="A0AAE3ME76"/>
<dbReference type="GO" id="GO:0016780">
    <property type="term" value="F:phosphotransferase activity, for other substituted phosphate groups"/>
    <property type="evidence" value="ECO:0007669"/>
    <property type="project" value="TreeGrafter"/>
</dbReference>
<dbReference type="InterPro" id="IPR017475">
    <property type="entry name" value="EPS_sugar_tfrase"/>
</dbReference>
<evidence type="ECO:0000256" key="5">
    <source>
        <dbReference type="ARBA" id="ARBA00022989"/>
    </source>
</evidence>
<evidence type="ECO:0000313" key="9">
    <source>
        <dbReference type="EMBL" id="MCW3805412.1"/>
    </source>
</evidence>
<evidence type="ECO:0000256" key="2">
    <source>
        <dbReference type="ARBA" id="ARBA00006464"/>
    </source>
</evidence>
<dbReference type="Pfam" id="PF02397">
    <property type="entry name" value="Bac_transf"/>
    <property type="match status" value="1"/>
</dbReference>
<dbReference type="InterPro" id="IPR003362">
    <property type="entry name" value="Bact_transf"/>
</dbReference>
<comment type="similarity">
    <text evidence="2">Belongs to the bacterial sugar transferase family.</text>
</comment>
<proteinExistence type="inferred from homology"/>
<dbReference type="PANTHER" id="PTHR30576">
    <property type="entry name" value="COLANIC BIOSYNTHESIS UDP-GLUCOSE LIPID CARRIER TRANSFERASE"/>
    <property type="match status" value="1"/>
</dbReference>
<gene>
    <name evidence="9" type="ORF">OM074_07215</name>
</gene>
<dbReference type="Proteomes" id="UP001207408">
    <property type="component" value="Unassembled WGS sequence"/>
</dbReference>
<feature type="transmembrane region" description="Helical" evidence="7">
    <location>
        <begin position="17"/>
        <end position="36"/>
    </location>
</feature>
<dbReference type="NCBIfam" id="TIGR03025">
    <property type="entry name" value="EPS_sugtrans"/>
    <property type="match status" value="1"/>
</dbReference>
<keyword evidence="6 7" id="KW-0472">Membrane</keyword>
<keyword evidence="5 7" id="KW-1133">Transmembrane helix</keyword>
<evidence type="ECO:0000256" key="1">
    <source>
        <dbReference type="ARBA" id="ARBA00004141"/>
    </source>
</evidence>
<keyword evidence="10" id="KW-1185">Reference proteome</keyword>
<evidence type="ECO:0000256" key="3">
    <source>
        <dbReference type="ARBA" id="ARBA00022679"/>
    </source>
</evidence>
<feature type="transmembrane region" description="Helical" evidence="7">
    <location>
        <begin position="56"/>
        <end position="79"/>
    </location>
</feature>
<feature type="domain" description="Bacterial sugar transferase" evidence="8">
    <location>
        <begin position="295"/>
        <end position="477"/>
    </location>
</feature>
<evidence type="ECO:0000313" key="10">
    <source>
        <dbReference type="Proteomes" id="UP001207408"/>
    </source>
</evidence>
<sequence>MYMVEERAPRRINEKKIIYWHLVSDVLAIVLAHVFFVNNYKLNYHEIYRLVLPQEALPFAPPLFLFVMVLVWMGVFYLAGNYYNVARRSGMQLLGPTLVSVFFITLLLFFGLVSVSELGIGDIHLEMSVRYFIIVFGSVFALKMILVWVHQYKLHKGKIGYLGILIGNQEKALEIIKNYHESKNKSSFRYIGYVAQDMDKGNDLSGFVPCLGTLSEMSQIVKENSFDEALIVLENASHHEVNSAINELRSKPCLIKLLTDLDHIIEGTLKTANIEFLPYISISRNQMPVYQRALKTTIDYVFAWGGMIFLSPVFVLLALGVRLSSPGPVFYKQERIGKDKRPFKMYKFRSMYIDAEENGPALSSNNDPRITPFGRYLRKWHLDELPQLYNVILGDMSLVGPRPERKYFVDQLVARVPHYAQQFLVKPGITSWGMVKYGYAENIEQMIERLKYDTMYLENRTLVVDLKIMLYTVKSIICGDGK</sequence>
<dbReference type="Pfam" id="PF13727">
    <property type="entry name" value="CoA_binding_3"/>
    <property type="match status" value="1"/>
</dbReference>
<feature type="transmembrane region" description="Helical" evidence="7">
    <location>
        <begin position="300"/>
        <end position="321"/>
    </location>
</feature>
<evidence type="ECO:0000259" key="8">
    <source>
        <dbReference type="Pfam" id="PF02397"/>
    </source>
</evidence>
<keyword evidence="3 9" id="KW-0808">Transferase</keyword>
<feature type="transmembrane region" description="Helical" evidence="7">
    <location>
        <begin position="91"/>
        <end position="111"/>
    </location>
</feature>
<evidence type="ECO:0000256" key="7">
    <source>
        <dbReference type="SAM" id="Phobius"/>
    </source>
</evidence>
<dbReference type="PANTHER" id="PTHR30576:SF0">
    <property type="entry name" value="UNDECAPRENYL-PHOSPHATE N-ACETYLGALACTOSAMINYL 1-PHOSPHATE TRANSFERASE-RELATED"/>
    <property type="match status" value="1"/>
</dbReference>
<reference evidence="9" key="1">
    <citation type="submission" date="2022-10" db="EMBL/GenBank/DDBJ databases">
        <authorList>
            <person name="Yu W.X."/>
        </authorList>
    </citation>
    <scope>NUCLEOTIDE SEQUENCE</scope>
    <source>
        <strain evidence="9">D04</strain>
    </source>
</reference>
<keyword evidence="4 7" id="KW-0812">Transmembrane</keyword>
<organism evidence="9 10">
    <name type="scientific">Plebeiibacterium marinum</name>
    <dbReference type="NCBI Taxonomy" id="2992111"/>
    <lineage>
        <taxon>Bacteria</taxon>
        <taxon>Pseudomonadati</taxon>
        <taxon>Bacteroidota</taxon>
        <taxon>Bacteroidia</taxon>
        <taxon>Marinilabiliales</taxon>
        <taxon>Marinilabiliaceae</taxon>
        <taxon>Plebeiibacterium</taxon>
    </lineage>
</organism>
<accession>A0AAE3ME76</accession>
<evidence type="ECO:0000256" key="4">
    <source>
        <dbReference type="ARBA" id="ARBA00022692"/>
    </source>
</evidence>
<feature type="transmembrane region" description="Helical" evidence="7">
    <location>
        <begin position="131"/>
        <end position="149"/>
    </location>
</feature>
<comment type="subcellular location">
    <subcellularLocation>
        <location evidence="1">Membrane</location>
        <topology evidence="1">Multi-pass membrane protein</topology>
    </subcellularLocation>
</comment>
<protein>
    <submittedName>
        <fullName evidence="9">Sugar transferase</fullName>
    </submittedName>
</protein>
<dbReference type="RefSeq" id="WP_301198783.1">
    <property type="nucleotide sequence ID" value="NZ_JAPDPI010000011.1"/>
</dbReference>